<name>A0A3P6FUP7_BRAOL</name>
<evidence type="ECO:0000313" key="2">
    <source>
        <dbReference type="EMBL" id="VDD62063.1"/>
    </source>
</evidence>
<keyword evidence="1" id="KW-1133">Transmembrane helix</keyword>
<keyword evidence="1" id="KW-0812">Transmembrane</keyword>
<feature type="transmembrane region" description="Helical" evidence="1">
    <location>
        <begin position="29"/>
        <end position="52"/>
    </location>
</feature>
<gene>
    <name evidence="2" type="ORF">BOLC6T37516H</name>
</gene>
<protein>
    <submittedName>
        <fullName evidence="2">Uncharacterized protein</fullName>
    </submittedName>
</protein>
<keyword evidence="1" id="KW-0472">Membrane</keyword>
<dbReference type="EMBL" id="LR031880">
    <property type="protein sequence ID" value="VDD62063.1"/>
    <property type="molecule type" value="Genomic_DNA"/>
</dbReference>
<evidence type="ECO:0000256" key="1">
    <source>
        <dbReference type="SAM" id="Phobius"/>
    </source>
</evidence>
<accession>A0A3P6FUP7</accession>
<proteinExistence type="predicted"/>
<organism evidence="2">
    <name type="scientific">Brassica oleracea</name>
    <name type="common">Wild cabbage</name>
    <dbReference type="NCBI Taxonomy" id="3712"/>
    <lineage>
        <taxon>Eukaryota</taxon>
        <taxon>Viridiplantae</taxon>
        <taxon>Streptophyta</taxon>
        <taxon>Embryophyta</taxon>
        <taxon>Tracheophyta</taxon>
        <taxon>Spermatophyta</taxon>
        <taxon>Magnoliopsida</taxon>
        <taxon>eudicotyledons</taxon>
        <taxon>Gunneridae</taxon>
        <taxon>Pentapetalae</taxon>
        <taxon>rosids</taxon>
        <taxon>malvids</taxon>
        <taxon>Brassicales</taxon>
        <taxon>Brassicaceae</taxon>
        <taxon>Brassiceae</taxon>
        <taxon>Brassica</taxon>
    </lineage>
</organism>
<sequence length="53" mass="5887">MLTQFSCPQSILSVTISSTNLSSTTLTSIILSSTILFIIRLVFMFFRCVLVLV</sequence>
<dbReference type="AlphaFoldDB" id="A0A3P6FUP7"/>
<reference evidence="2" key="1">
    <citation type="submission" date="2018-11" db="EMBL/GenBank/DDBJ databases">
        <authorList>
            <consortium name="Genoscope - CEA"/>
            <person name="William W."/>
        </authorList>
    </citation>
    <scope>NUCLEOTIDE SEQUENCE</scope>
</reference>